<evidence type="ECO:0000313" key="2">
    <source>
        <dbReference type="EMBL" id="KAF1974054.1"/>
    </source>
</evidence>
<evidence type="ECO:0000313" key="3">
    <source>
        <dbReference type="Proteomes" id="UP000800036"/>
    </source>
</evidence>
<name>A0A6A5VA73_9PLEO</name>
<accession>A0A6A5VA73</accession>
<dbReference type="EMBL" id="ML976677">
    <property type="protein sequence ID" value="KAF1974054.1"/>
    <property type="molecule type" value="Genomic_DNA"/>
</dbReference>
<dbReference type="Proteomes" id="UP000800036">
    <property type="component" value="Unassembled WGS sequence"/>
</dbReference>
<reference evidence="2" key="1">
    <citation type="journal article" date="2020" name="Stud. Mycol.">
        <title>101 Dothideomycetes genomes: a test case for predicting lifestyles and emergence of pathogens.</title>
        <authorList>
            <person name="Haridas S."/>
            <person name="Albert R."/>
            <person name="Binder M."/>
            <person name="Bloem J."/>
            <person name="Labutti K."/>
            <person name="Salamov A."/>
            <person name="Andreopoulos B."/>
            <person name="Baker S."/>
            <person name="Barry K."/>
            <person name="Bills G."/>
            <person name="Bluhm B."/>
            <person name="Cannon C."/>
            <person name="Castanera R."/>
            <person name="Culley D."/>
            <person name="Daum C."/>
            <person name="Ezra D."/>
            <person name="Gonzalez J."/>
            <person name="Henrissat B."/>
            <person name="Kuo A."/>
            <person name="Liang C."/>
            <person name="Lipzen A."/>
            <person name="Lutzoni F."/>
            <person name="Magnuson J."/>
            <person name="Mondo S."/>
            <person name="Nolan M."/>
            <person name="Ohm R."/>
            <person name="Pangilinan J."/>
            <person name="Park H.-J."/>
            <person name="Ramirez L."/>
            <person name="Alfaro M."/>
            <person name="Sun H."/>
            <person name="Tritt A."/>
            <person name="Yoshinaga Y."/>
            <person name="Zwiers L.-H."/>
            <person name="Turgeon B."/>
            <person name="Goodwin S."/>
            <person name="Spatafora J."/>
            <person name="Crous P."/>
            <person name="Grigoriev I."/>
        </authorList>
    </citation>
    <scope>NUCLEOTIDE SEQUENCE</scope>
    <source>
        <strain evidence="2">CBS 107.79</strain>
    </source>
</reference>
<proteinExistence type="predicted"/>
<gene>
    <name evidence="2" type="ORF">BU23DRAFT_122416</name>
</gene>
<feature type="region of interest" description="Disordered" evidence="1">
    <location>
        <begin position="39"/>
        <end position="72"/>
    </location>
</feature>
<organism evidence="2 3">
    <name type="scientific">Bimuria novae-zelandiae CBS 107.79</name>
    <dbReference type="NCBI Taxonomy" id="1447943"/>
    <lineage>
        <taxon>Eukaryota</taxon>
        <taxon>Fungi</taxon>
        <taxon>Dikarya</taxon>
        <taxon>Ascomycota</taxon>
        <taxon>Pezizomycotina</taxon>
        <taxon>Dothideomycetes</taxon>
        <taxon>Pleosporomycetidae</taxon>
        <taxon>Pleosporales</taxon>
        <taxon>Massarineae</taxon>
        <taxon>Didymosphaeriaceae</taxon>
        <taxon>Bimuria</taxon>
    </lineage>
</organism>
<dbReference type="AlphaFoldDB" id="A0A6A5VA73"/>
<keyword evidence="3" id="KW-1185">Reference proteome</keyword>
<evidence type="ECO:0000256" key="1">
    <source>
        <dbReference type="SAM" id="MobiDB-lite"/>
    </source>
</evidence>
<sequence length="149" mass="16768">MTPQYDSEQELDRPTLTPSIHILILLYSTELRRREERLTGPPDSHLLHSPGHMSSLSLRPGSKANRGSPRHRECTLYRRITSRAGMSVTDSTSVCATRCGWMKDDPLPRHAEGCAPQELIPLAASSSKRVHRHSTPGCDCFELQILEWP</sequence>
<protein>
    <submittedName>
        <fullName evidence="2">Uncharacterized protein</fullName>
    </submittedName>
</protein>